<keyword evidence="1" id="KW-0812">Transmembrane</keyword>
<proteinExistence type="predicted"/>
<dbReference type="Proteomes" id="UP000294599">
    <property type="component" value="Unassembled WGS sequence"/>
</dbReference>
<keyword evidence="4" id="KW-1185">Reference proteome</keyword>
<evidence type="ECO:0000313" key="4">
    <source>
        <dbReference type="Proteomes" id="UP000294599"/>
    </source>
</evidence>
<reference evidence="3 4" key="1">
    <citation type="submission" date="2019-03" db="EMBL/GenBank/DDBJ databases">
        <title>Genomic Encyclopedia of Type Strains, Phase IV (KMG-IV): sequencing the most valuable type-strain genomes for metagenomic binning, comparative biology and taxonomic classification.</title>
        <authorList>
            <person name="Goeker M."/>
        </authorList>
    </citation>
    <scope>NUCLEOTIDE SEQUENCE [LARGE SCALE GENOMIC DNA]</scope>
    <source>
        <strain evidence="3 4">DSM 21944</strain>
    </source>
</reference>
<dbReference type="OrthoDB" id="7056364at2"/>
<sequence>MHASRIRSAIASLTASAVLTLSAAAPALAEKPGTVTTIRGAGPVVQAINGAPLTIRVGDEHSYQIINADIPGVGQIYPSSSSGTADMGWMVRTGGVLYAPAYSTHPSGSATGSLGAYTAYSGRTISAVTGTGTAADPFRVVVENQLGTSGLSSRETVRYVNGDNYFSKSFTLTNNSAASQDVSIFLGGDIYLAGDDSGVPYRQSASGSVGGSDCGTPASYYILYIPQTPANAWTGSGYGNVWSQIAGGTLSNTLSTTSCIDNGAALQWNRTIPAGGSTTVEALTSFGDIPSILLFDVVSVTPDNGAQGSTVNVTISGLGFAPGMQLNFGSGITLSNLVVVNDTTATATLTIAPSATVGPRDVVGTNDTATLTDTLVAGFRVTSSGGPLPGGPVRPVPAVDGSGLVLLVVGMLLVGLVAARRYS</sequence>
<comment type="caution">
    <text evidence="3">The sequence shown here is derived from an EMBL/GenBank/DDBJ whole genome shotgun (WGS) entry which is preliminary data.</text>
</comment>
<dbReference type="EMBL" id="SMAF01000010">
    <property type="protein sequence ID" value="TCS97981.1"/>
    <property type="molecule type" value="Genomic_DNA"/>
</dbReference>
<accession>A0A4S3KV71</accession>
<gene>
    <name evidence="3" type="ORF">EDC25_11042</name>
</gene>
<dbReference type="InterPro" id="IPR013783">
    <property type="entry name" value="Ig-like_fold"/>
</dbReference>
<evidence type="ECO:0000256" key="2">
    <source>
        <dbReference type="SAM" id="SignalP"/>
    </source>
</evidence>
<keyword evidence="1" id="KW-1133">Transmembrane helix</keyword>
<dbReference type="AlphaFoldDB" id="A0A4S3KV71"/>
<organism evidence="3 4">
    <name type="scientific">Pseudofulvimonas gallinarii</name>
    <dbReference type="NCBI Taxonomy" id="634155"/>
    <lineage>
        <taxon>Bacteria</taxon>
        <taxon>Pseudomonadati</taxon>
        <taxon>Pseudomonadota</taxon>
        <taxon>Gammaproteobacteria</taxon>
        <taxon>Lysobacterales</taxon>
        <taxon>Rhodanobacteraceae</taxon>
        <taxon>Pseudofulvimonas</taxon>
    </lineage>
</organism>
<feature type="chain" id="PRO_5030100278" evidence="2">
    <location>
        <begin position="30"/>
        <end position="423"/>
    </location>
</feature>
<dbReference type="RefSeq" id="WP_123520940.1">
    <property type="nucleotide sequence ID" value="NZ_JBHLWF010000033.1"/>
</dbReference>
<name>A0A4S3KV71_9GAMM</name>
<dbReference type="Gene3D" id="2.60.40.10">
    <property type="entry name" value="Immunoglobulins"/>
    <property type="match status" value="1"/>
</dbReference>
<feature type="signal peptide" evidence="2">
    <location>
        <begin position="1"/>
        <end position="29"/>
    </location>
</feature>
<evidence type="ECO:0000256" key="1">
    <source>
        <dbReference type="SAM" id="Phobius"/>
    </source>
</evidence>
<keyword evidence="1" id="KW-0472">Membrane</keyword>
<evidence type="ECO:0000313" key="3">
    <source>
        <dbReference type="EMBL" id="TCS97981.1"/>
    </source>
</evidence>
<protein>
    <submittedName>
        <fullName evidence="3">Quinohemoprotein amine dehydrogenase alpha subunit-like protein</fullName>
    </submittedName>
</protein>
<keyword evidence="2" id="KW-0732">Signal</keyword>
<feature type="transmembrane region" description="Helical" evidence="1">
    <location>
        <begin position="401"/>
        <end position="419"/>
    </location>
</feature>